<feature type="compositionally biased region" description="Basic and acidic residues" evidence="3">
    <location>
        <begin position="8"/>
        <end position="19"/>
    </location>
</feature>
<sequence>MTSSMVMRVDDVINGDESRSGPNTMKPMMRCLIVASMIGSSGLLGNLWPDLDMLQLEWLSEAAIDTGLMGPNYSISTSCATANYYSFNAANHIRRGDAGVMIAGGTEAAANAIGVGGFISCRALSQRNDEPHRASPPWD</sequence>
<gene>
    <name evidence="5" type="ORF">Tco_1122641</name>
</gene>
<evidence type="ECO:0000259" key="4">
    <source>
        <dbReference type="Pfam" id="PF00109"/>
    </source>
</evidence>
<dbReference type="PANTHER" id="PTHR11712">
    <property type="entry name" value="POLYKETIDE SYNTHASE-RELATED"/>
    <property type="match status" value="1"/>
</dbReference>
<reference evidence="5" key="2">
    <citation type="submission" date="2022-01" db="EMBL/GenBank/DDBJ databases">
        <authorList>
            <person name="Yamashiro T."/>
            <person name="Shiraishi A."/>
            <person name="Satake H."/>
            <person name="Nakayama K."/>
        </authorList>
    </citation>
    <scope>NUCLEOTIDE SEQUENCE</scope>
</reference>
<dbReference type="InterPro" id="IPR000794">
    <property type="entry name" value="Beta-ketoacyl_synthase"/>
</dbReference>
<dbReference type="SUPFAM" id="SSF53901">
    <property type="entry name" value="Thiolase-like"/>
    <property type="match status" value="1"/>
</dbReference>
<dbReference type="EMBL" id="BQNB010021421">
    <property type="protein sequence ID" value="GJU06211.1"/>
    <property type="molecule type" value="Genomic_DNA"/>
</dbReference>
<keyword evidence="6" id="KW-1185">Reference proteome</keyword>
<evidence type="ECO:0000256" key="3">
    <source>
        <dbReference type="SAM" id="MobiDB-lite"/>
    </source>
</evidence>
<name>A0ABQ5J1L6_9ASTR</name>
<comment type="caution">
    <text evidence="5">The sequence shown here is derived from an EMBL/GenBank/DDBJ whole genome shotgun (WGS) entry which is preliminary data.</text>
</comment>
<feature type="domain" description="Beta-ketoacyl synthase-like N-terminal" evidence="4">
    <location>
        <begin position="63"/>
        <end position="139"/>
    </location>
</feature>
<dbReference type="InterPro" id="IPR014030">
    <property type="entry name" value="Ketoacyl_synth_N"/>
</dbReference>
<protein>
    <recommendedName>
        <fullName evidence="1">beta-ketoacyl-[acyl-carrier-protein] synthase I</fullName>
        <ecNumber evidence="1">2.3.1.41</ecNumber>
    </recommendedName>
</protein>
<reference evidence="5" key="1">
    <citation type="journal article" date="2022" name="Int. J. Mol. Sci.">
        <title>Draft Genome of Tanacetum Coccineum: Genomic Comparison of Closely Related Tanacetum-Family Plants.</title>
        <authorList>
            <person name="Yamashiro T."/>
            <person name="Shiraishi A."/>
            <person name="Nakayama K."/>
            <person name="Satake H."/>
        </authorList>
    </citation>
    <scope>NUCLEOTIDE SEQUENCE</scope>
</reference>
<dbReference type="EC" id="2.3.1.41" evidence="1"/>
<evidence type="ECO:0000313" key="6">
    <source>
        <dbReference type="Proteomes" id="UP001151760"/>
    </source>
</evidence>
<proteinExistence type="predicted"/>
<dbReference type="InterPro" id="IPR016039">
    <property type="entry name" value="Thiolase-like"/>
</dbReference>
<dbReference type="PANTHER" id="PTHR11712:SF330">
    <property type="entry name" value="BETA-KETOACYL-[ACYL-CARRIER-PROTEIN] SYNTHASE I"/>
    <property type="match status" value="1"/>
</dbReference>
<accession>A0ABQ5J1L6</accession>
<organism evidence="5 6">
    <name type="scientific">Tanacetum coccineum</name>
    <dbReference type="NCBI Taxonomy" id="301880"/>
    <lineage>
        <taxon>Eukaryota</taxon>
        <taxon>Viridiplantae</taxon>
        <taxon>Streptophyta</taxon>
        <taxon>Embryophyta</taxon>
        <taxon>Tracheophyta</taxon>
        <taxon>Spermatophyta</taxon>
        <taxon>Magnoliopsida</taxon>
        <taxon>eudicotyledons</taxon>
        <taxon>Gunneridae</taxon>
        <taxon>Pentapetalae</taxon>
        <taxon>asterids</taxon>
        <taxon>campanulids</taxon>
        <taxon>Asterales</taxon>
        <taxon>Asteraceae</taxon>
        <taxon>Asteroideae</taxon>
        <taxon>Anthemideae</taxon>
        <taxon>Anthemidinae</taxon>
        <taxon>Tanacetum</taxon>
    </lineage>
</organism>
<dbReference type="Gene3D" id="3.40.47.10">
    <property type="match status" value="1"/>
</dbReference>
<evidence type="ECO:0000313" key="5">
    <source>
        <dbReference type="EMBL" id="GJU06211.1"/>
    </source>
</evidence>
<keyword evidence="2" id="KW-0808">Transferase</keyword>
<feature type="region of interest" description="Disordered" evidence="3">
    <location>
        <begin position="1"/>
        <end position="22"/>
    </location>
</feature>
<dbReference type="Pfam" id="PF00109">
    <property type="entry name" value="ketoacyl-synt"/>
    <property type="match status" value="1"/>
</dbReference>
<dbReference type="Proteomes" id="UP001151760">
    <property type="component" value="Unassembled WGS sequence"/>
</dbReference>
<evidence type="ECO:0000256" key="1">
    <source>
        <dbReference type="ARBA" id="ARBA00013191"/>
    </source>
</evidence>
<evidence type="ECO:0000256" key="2">
    <source>
        <dbReference type="ARBA" id="ARBA00022679"/>
    </source>
</evidence>